<evidence type="ECO:0000313" key="1">
    <source>
        <dbReference type="EMBL" id="MYN10357.1"/>
    </source>
</evidence>
<dbReference type="Proteomes" id="UP000450676">
    <property type="component" value="Unassembled WGS sequence"/>
</dbReference>
<evidence type="ECO:0000313" key="2">
    <source>
        <dbReference type="Proteomes" id="UP000450676"/>
    </source>
</evidence>
<evidence type="ECO:0008006" key="3">
    <source>
        <dbReference type="Google" id="ProtNLM"/>
    </source>
</evidence>
<dbReference type="Gene3D" id="1.20.120.330">
    <property type="entry name" value="Nucleotidyltransferases domain 2"/>
    <property type="match status" value="1"/>
</dbReference>
<organism evidence="1 2">
    <name type="scientific">Pseudoduganella aquatica</name>
    <dbReference type="NCBI Taxonomy" id="2660641"/>
    <lineage>
        <taxon>Bacteria</taxon>
        <taxon>Pseudomonadati</taxon>
        <taxon>Pseudomonadota</taxon>
        <taxon>Betaproteobacteria</taxon>
        <taxon>Burkholderiales</taxon>
        <taxon>Oxalobacteraceae</taxon>
        <taxon>Telluria group</taxon>
        <taxon>Pseudoduganella</taxon>
    </lineage>
</organism>
<name>A0A7X4HH21_9BURK</name>
<gene>
    <name evidence="1" type="ORF">GTP77_23825</name>
</gene>
<accession>A0A7X4HH21</accession>
<comment type="caution">
    <text evidence="1">The sequence shown here is derived from an EMBL/GenBank/DDBJ whole genome shotgun (WGS) entry which is preliminary data.</text>
</comment>
<dbReference type="AlphaFoldDB" id="A0A7X4HH21"/>
<proteinExistence type="predicted"/>
<protein>
    <recommendedName>
        <fullName evidence="3">HEPN domain-containing protein</fullName>
    </recommendedName>
</protein>
<dbReference type="EMBL" id="WWCU01000036">
    <property type="protein sequence ID" value="MYN10357.1"/>
    <property type="molecule type" value="Genomic_DNA"/>
</dbReference>
<sequence length="125" mass="13661">MVTPAELLSAANSIGQQAGSEATIRSAISRYYYAAYHCSQQFHAKLAMPGQPGRAHGRHNQLISQLANPSPQLPRHLQLCSLAVSHALFSIRNLRIPADYHLNTTFSNKELHQAAQLAATIFALT</sequence>
<reference evidence="1 2" key="1">
    <citation type="submission" date="2019-12" db="EMBL/GenBank/DDBJ databases">
        <title>Novel species isolated from a subtropical stream in China.</title>
        <authorList>
            <person name="Lu H."/>
        </authorList>
    </citation>
    <scope>NUCLEOTIDE SEQUENCE [LARGE SCALE GENOMIC DNA]</scope>
    <source>
        <strain evidence="1 2">FT127W</strain>
    </source>
</reference>
<keyword evidence="2" id="KW-1185">Reference proteome</keyword>
<dbReference type="RefSeq" id="WP_161074645.1">
    <property type="nucleotide sequence ID" value="NZ_CP086370.1"/>
</dbReference>